<keyword evidence="4" id="KW-1133">Transmembrane helix</keyword>
<evidence type="ECO:0000313" key="5">
    <source>
        <dbReference type="EMBL" id="CAD9873175.1"/>
    </source>
</evidence>
<evidence type="ECO:0000256" key="1">
    <source>
        <dbReference type="ARBA" id="ARBA00022679"/>
    </source>
</evidence>
<dbReference type="GO" id="GO:0016740">
    <property type="term" value="F:transferase activity"/>
    <property type="evidence" value="ECO:0007669"/>
    <property type="project" value="UniProtKB-KW"/>
</dbReference>
<keyword evidence="2" id="KW-0294">Fucose metabolism</keyword>
<feature type="transmembrane region" description="Helical" evidence="4">
    <location>
        <begin position="20"/>
        <end position="44"/>
    </location>
</feature>
<evidence type="ECO:0008006" key="6">
    <source>
        <dbReference type="Google" id="ProtNLM"/>
    </source>
</evidence>
<protein>
    <recommendedName>
        <fullName evidence="6">O-fucosyltransferase family protein</fullName>
    </recommendedName>
</protein>
<gene>
    <name evidence="5" type="ORF">FJAP1339_LOCUS11102</name>
</gene>
<evidence type="ECO:0000256" key="3">
    <source>
        <dbReference type="ARBA" id="ARBA00023277"/>
    </source>
</evidence>
<dbReference type="InterPro" id="IPR019378">
    <property type="entry name" value="GDP-Fuc_O-FucTrfase"/>
</dbReference>
<dbReference type="AlphaFoldDB" id="A0A7S2Y1E2"/>
<dbReference type="Pfam" id="PF10250">
    <property type="entry name" value="O-FucT"/>
    <property type="match status" value="1"/>
</dbReference>
<dbReference type="EMBL" id="HBHR01021759">
    <property type="protein sequence ID" value="CAD9873175.1"/>
    <property type="molecule type" value="Transcribed_RNA"/>
</dbReference>
<accession>A0A7S2Y1E2</accession>
<organism evidence="5">
    <name type="scientific">Fibrocapsa japonica</name>
    <dbReference type="NCBI Taxonomy" id="94617"/>
    <lineage>
        <taxon>Eukaryota</taxon>
        <taxon>Sar</taxon>
        <taxon>Stramenopiles</taxon>
        <taxon>Ochrophyta</taxon>
        <taxon>Raphidophyceae</taxon>
        <taxon>Chattonellales</taxon>
        <taxon>Chattonellaceae</taxon>
        <taxon>Fibrocapsa</taxon>
    </lineage>
</organism>
<reference evidence="5" key="1">
    <citation type="submission" date="2021-01" db="EMBL/GenBank/DDBJ databases">
        <authorList>
            <person name="Corre E."/>
            <person name="Pelletier E."/>
            <person name="Niang G."/>
            <person name="Scheremetjew M."/>
            <person name="Finn R."/>
            <person name="Kale V."/>
            <person name="Holt S."/>
            <person name="Cochrane G."/>
            <person name="Meng A."/>
            <person name="Brown T."/>
            <person name="Cohen L."/>
        </authorList>
    </citation>
    <scope>NUCLEOTIDE SEQUENCE</scope>
    <source>
        <strain evidence="5">CCMP1661</strain>
    </source>
</reference>
<proteinExistence type="predicted"/>
<keyword evidence="4" id="KW-0472">Membrane</keyword>
<keyword evidence="1" id="KW-0808">Transferase</keyword>
<dbReference type="GO" id="GO:0006004">
    <property type="term" value="P:fucose metabolic process"/>
    <property type="evidence" value="ECO:0007669"/>
    <property type="project" value="UniProtKB-KW"/>
</dbReference>
<name>A0A7S2Y1E2_9STRA</name>
<evidence type="ECO:0000256" key="2">
    <source>
        <dbReference type="ARBA" id="ARBA00023253"/>
    </source>
</evidence>
<evidence type="ECO:0000256" key="4">
    <source>
        <dbReference type="SAM" id="Phobius"/>
    </source>
</evidence>
<keyword evidence="4" id="KW-0812">Transmembrane</keyword>
<sequence length="568" mass="62846">MRILAAFFQYYLLSVAMNRWRILASLRCSLVLVSILLFVVFFVLNPENISRAPEKHHQDDNERRLQARKIKGARRSRWHSGFARDRDKVFLGLQRPKGLSDKGTPPEMKNSSVKGGLVNPGLFAAKRPRTVVTSYQVGGGAVNQHLAHVAAFVLSAYLGANLVLVPHPTTRDSFLDQREDRTFREVPFSCVYDLDSIRRHWRQLQGMDVLPSKAPKQDLHSIKTSDNVPFDQALERAPLIKVQVDGPLPVSLRKWGSAVRAALAAAHKRDRHIAVLRLPVEVESILLFQDPAARRLFRYVHLSLKRARPLVAAASAAIDHMMSKSVAAAPRRAEELFPPEPDMPRPFFVGLHLRAEPDMFPPKQNISRFHEAVLEHYGYCLAAVMKHFPPTAAAQAAAAASGYGDLPLFVASGLLELPAAEVRDVLKVVMPPVISASQVYRSCLATAGTRVDSHSACGGAESKAWIDFEVLIRSSVFVGFAGSSFSNLIVQHRELLGMSGAHVLLSWEGAGGGRSKPHDVAKALYRFCIIPRCSELAVQVCDPHWIRAFHSHVVQGPANIKPFVNISC</sequence>
<dbReference type="Gene3D" id="3.40.50.11350">
    <property type="match status" value="1"/>
</dbReference>
<keyword evidence="3" id="KW-0119">Carbohydrate metabolism</keyword>